<dbReference type="Proteomes" id="UP001642484">
    <property type="component" value="Unassembled WGS sequence"/>
</dbReference>
<comment type="caution">
    <text evidence="8">The sequence shown here is derived from an EMBL/GenBank/DDBJ whole genome shotgun (WGS) entry which is preliminary data.</text>
</comment>
<dbReference type="Gene3D" id="1.20.120.350">
    <property type="entry name" value="Voltage-gated potassium channels. Chain C"/>
    <property type="match status" value="1"/>
</dbReference>
<proteinExistence type="predicted"/>
<feature type="transmembrane region" description="Helical" evidence="6">
    <location>
        <begin position="39"/>
        <end position="61"/>
    </location>
</feature>
<organism evidence="8 9">
    <name type="scientific">Durusdinium trenchii</name>
    <dbReference type="NCBI Taxonomy" id="1381693"/>
    <lineage>
        <taxon>Eukaryota</taxon>
        <taxon>Sar</taxon>
        <taxon>Alveolata</taxon>
        <taxon>Dinophyceae</taxon>
        <taxon>Suessiales</taxon>
        <taxon>Symbiodiniaceae</taxon>
        <taxon>Durusdinium</taxon>
    </lineage>
</organism>
<dbReference type="PANTHER" id="PTHR10037">
    <property type="entry name" value="VOLTAGE-GATED CATION CHANNEL CALCIUM AND SODIUM"/>
    <property type="match status" value="1"/>
</dbReference>
<reference evidence="8 9" key="1">
    <citation type="submission" date="2024-02" db="EMBL/GenBank/DDBJ databases">
        <authorList>
            <person name="Chen Y."/>
            <person name="Shah S."/>
            <person name="Dougan E. K."/>
            <person name="Thang M."/>
            <person name="Chan C."/>
        </authorList>
    </citation>
    <scope>NUCLEOTIDE SEQUENCE [LARGE SCALE GENOMIC DNA]</scope>
</reference>
<dbReference type="SUPFAM" id="SSF81324">
    <property type="entry name" value="Voltage-gated potassium channels"/>
    <property type="match status" value="1"/>
</dbReference>
<evidence type="ECO:0000313" key="9">
    <source>
        <dbReference type="Proteomes" id="UP001642484"/>
    </source>
</evidence>
<keyword evidence="3 6" id="KW-1133">Transmembrane helix</keyword>
<sequence>MTSQTEHMQIILATSSYCFASVGMLLFNKLAIQDFPLECCLVWVQLFFSAFCLGVFGFPYIHVGSVRDLLRWCMVVPFYCGMLLTSILALKTAPMTLVIVLRNTSPLMTLVFERFYPEPLQISKYMLGSICLMIVGAMMYVWQLPLDSWQGIGWVLLNSAIAVVDRLLQRLLLSKEQCPVDISKAGITLINNLVGLLPVGLAIYASGEVSALPLALSKLTRWDQFFIGMSCVIGLAISYTSIWAQSLISATSFLVMTNANKFVIIGIEAFGMHSKMLTPLQILGLDARTYTPQDVRSHLLELTKARGIHVHSGESPLSIEARQFRASTGFGAATGDFEVPMVGEESFCDLVFFFTRLIRSKESKENKEQGHMPKLRAVAVPCHLHEGGYYSDDAKKTNALDLLKELRGTASLHSSMLKELRQLYKQLRVELKDDIYELVEQVKAEQVSRSTPGLDQPRGTSGYSGRGVTSADDLRAAGVAERFGGRLDSKEETEATSFAHPHVPDERVTFEDVEDVEDESGDGKRTAWEESRPNIRASVASCASFSARARLKRTTTTHSLDHVKEDWAREFGQGERTPAVPLGKSRYPSSVDLIKASLDVDEDAGWVERMVTQDYFDYVMGFILALNAIIVGVQVDLVSREARDPAWSRVIDLTFCSIFVIELLLRTKAYGKKFFSMDGWQWNVFDLFVVVFSVADEATKLVLSDSEVQEVFESFGMLRLLRLGRIVRLVRMVRLIPALKSMVYLILASLKSFLWTVVLLIILMYCVAVYFTELAYDLRNKHPQKDFSSLGSTWGSIGNSILSLFQAITGGNDWHNFISVFDDYVGSSTSTNTLVFSIFIAFATLVMMNLVTGVFVDGAQRIAREEKNQDLLKHVRRLLAPERIKTPRASIFIHGEFSFDDGDRLITWQEFCKKLESEEMKAYLTAFELDDSQAKDIFYILDQERVGKVTMREFFSACVNLHATPRLADTAILRHLIQRTFADLLERINKLDVRLGGTEAWVEPQQPSFVKDTRRRGEDGLPISTFHDNVVSMPTPGKRPTWVLPDPEDD</sequence>
<keyword evidence="2 6" id="KW-0812">Transmembrane</keyword>
<dbReference type="Gene3D" id="1.10.287.70">
    <property type="match status" value="1"/>
</dbReference>
<dbReference type="PANTHER" id="PTHR10037:SF62">
    <property type="entry name" value="SODIUM CHANNEL PROTEIN 60E"/>
    <property type="match status" value="1"/>
</dbReference>
<accession>A0ABP0MT89</accession>
<evidence type="ECO:0000259" key="7">
    <source>
        <dbReference type="Pfam" id="PF00520"/>
    </source>
</evidence>
<evidence type="ECO:0000256" key="4">
    <source>
        <dbReference type="ARBA" id="ARBA00023136"/>
    </source>
</evidence>
<dbReference type="InterPro" id="IPR027359">
    <property type="entry name" value="Volt_channel_dom_sf"/>
</dbReference>
<keyword evidence="4 6" id="KW-0472">Membrane</keyword>
<protein>
    <recommendedName>
        <fullName evidence="7">Ion transport domain-containing protein</fullName>
    </recommendedName>
</protein>
<feature type="transmembrane region" description="Helical" evidence="6">
    <location>
        <begin position="753"/>
        <end position="775"/>
    </location>
</feature>
<evidence type="ECO:0000313" key="8">
    <source>
        <dbReference type="EMBL" id="CAK9053944.1"/>
    </source>
</evidence>
<feature type="transmembrane region" description="Helical" evidence="6">
    <location>
        <begin position="834"/>
        <end position="856"/>
    </location>
</feature>
<name>A0ABP0MT89_9DINO</name>
<feature type="transmembrane region" description="Helical" evidence="6">
    <location>
        <begin position="189"/>
        <end position="205"/>
    </location>
</feature>
<comment type="subcellular location">
    <subcellularLocation>
        <location evidence="1">Membrane</location>
        <topology evidence="1">Multi-pass membrane protein</topology>
    </subcellularLocation>
</comment>
<keyword evidence="9" id="KW-1185">Reference proteome</keyword>
<dbReference type="InterPro" id="IPR005821">
    <property type="entry name" value="Ion_trans_dom"/>
</dbReference>
<dbReference type="InterPro" id="IPR011992">
    <property type="entry name" value="EF-hand-dom_pair"/>
</dbReference>
<feature type="compositionally biased region" description="Polar residues" evidence="5">
    <location>
        <begin position="447"/>
        <end position="463"/>
    </location>
</feature>
<evidence type="ECO:0000256" key="6">
    <source>
        <dbReference type="SAM" id="Phobius"/>
    </source>
</evidence>
<evidence type="ECO:0000256" key="5">
    <source>
        <dbReference type="SAM" id="MobiDB-lite"/>
    </source>
</evidence>
<evidence type="ECO:0000256" key="3">
    <source>
        <dbReference type="ARBA" id="ARBA00022989"/>
    </source>
</evidence>
<feature type="transmembrane region" description="Helical" evidence="6">
    <location>
        <begin position="787"/>
        <end position="808"/>
    </location>
</feature>
<evidence type="ECO:0000256" key="1">
    <source>
        <dbReference type="ARBA" id="ARBA00004141"/>
    </source>
</evidence>
<feature type="region of interest" description="Disordered" evidence="5">
    <location>
        <begin position="446"/>
        <end position="469"/>
    </location>
</feature>
<feature type="transmembrane region" description="Helical" evidence="6">
    <location>
        <begin position="225"/>
        <end position="244"/>
    </location>
</feature>
<gene>
    <name evidence="8" type="ORF">CCMP2556_LOCUS27036</name>
</gene>
<feature type="transmembrane region" description="Helical" evidence="6">
    <location>
        <begin position="6"/>
        <end position="27"/>
    </location>
</feature>
<feature type="domain" description="Ion transport" evidence="7">
    <location>
        <begin position="615"/>
        <end position="866"/>
    </location>
</feature>
<feature type="transmembrane region" description="Helical" evidence="6">
    <location>
        <begin position="122"/>
        <end position="142"/>
    </location>
</feature>
<feature type="transmembrane region" description="Helical" evidence="6">
    <location>
        <begin position="76"/>
        <end position="101"/>
    </location>
</feature>
<dbReference type="SUPFAM" id="SSF47473">
    <property type="entry name" value="EF-hand"/>
    <property type="match status" value="1"/>
</dbReference>
<dbReference type="Pfam" id="PF00520">
    <property type="entry name" value="Ion_trans"/>
    <property type="match status" value="1"/>
</dbReference>
<dbReference type="InterPro" id="IPR043203">
    <property type="entry name" value="VGCC_Ca_Na"/>
</dbReference>
<evidence type="ECO:0000256" key="2">
    <source>
        <dbReference type="ARBA" id="ARBA00022692"/>
    </source>
</evidence>
<dbReference type="EMBL" id="CAXAMN010019236">
    <property type="protein sequence ID" value="CAK9053944.1"/>
    <property type="molecule type" value="Genomic_DNA"/>
</dbReference>